<evidence type="ECO:0000256" key="10">
    <source>
        <dbReference type="ARBA" id="ARBA00022728"/>
    </source>
</evidence>
<dbReference type="AlphaFoldDB" id="A0ABD1YTZ5"/>
<feature type="domain" description="Protein kinase" evidence="23">
    <location>
        <begin position="887"/>
        <end position="1212"/>
    </location>
</feature>
<keyword evidence="14" id="KW-0832">Ubl conjugation</keyword>
<evidence type="ECO:0000256" key="21">
    <source>
        <dbReference type="ARBA" id="ARBA00046964"/>
    </source>
</evidence>
<dbReference type="PROSITE" id="PS00108">
    <property type="entry name" value="PROTEIN_KINASE_ST"/>
    <property type="match status" value="1"/>
</dbReference>
<evidence type="ECO:0000256" key="11">
    <source>
        <dbReference type="ARBA" id="ARBA00022741"/>
    </source>
</evidence>
<evidence type="ECO:0000256" key="16">
    <source>
        <dbReference type="ARBA" id="ARBA00023187"/>
    </source>
</evidence>
<dbReference type="GO" id="GO:0008380">
    <property type="term" value="P:RNA splicing"/>
    <property type="evidence" value="ECO:0007669"/>
    <property type="project" value="UniProtKB-KW"/>
</dbReference>
<keyword evidence="10" id="KW-0747">Spliceosome</keyword>
<keyword evidence="16" id="KW-0508">mRNA splicing</keyword>
<evidence type="ECO:0000256" key="12">
    <source>
        <dbReference type="ARBA" id="ARBA00022777"/>
    </source>
</evidence>
<feature type="compositionally biased region" description="Acidic residues" evidence="22">
    <location>
        <begin position="196"/>
        <end position="210"/>
    </location>
</feature>
<dbReference type="EMBL" id="JBHFFA010000003">
    <property type="protein sequence ID" value="KAL2634241.1"/>
    <property type="molecule type" value="Genomic_DNA"/>
</dbReference>
<dbReference type="Gene3D" id="3.30.200.20">
    <property type="entry name" value="Phosphorylase Kinase, domain 1"/>
    <property type="match status" value="1"/>
</dbReference>
<evidence type="ECO:0000256" key="19">
    <source>
        <dbReference type="ARBA" id="ARBA00023637"/>
    </source>
</evidence>
<keyword evidence="9" id="KW-0808">Transferase</keyword>
<comment type="similarity">
    <text evidence="18">Belongs to the protein kinase superfamily. CMGC Ser/Thr protein kinase family.</text>
</comment>
<feature type="region of interest" description="Disordered" evidence="22">
    <location>
        <begin position="1"/>
        <end position="277"/>
    </location>
</feature>
<dbReference type="FunFam" id="3.30.200.20:FF:000123">
    <property type="entry name" value="serine/threonine-protein kinase PRP4 homolog"/>
    <property type="match status" value="1"/>
</dbReference>
<keyword evidence="11" id="KW-0547">Nucleotide-binding</keyword>
<dbReference type="GO" id="GO:0005524">
    <property type="term" value="F:ATP binding"/>
    <property type="evidence" value="ECO:0007669"/>
    <property type="project" value="UniProtKB-KW"/>
</dbReference>
<dbReference type="Gene3D" id="1.10.510.10">
    <property type="entry name" value="Transferase(Phosphotransferase) domain 1"/>
    <property type="match status" value="1"/>
</dbReference>
<evidence type="ECO:0000256" key="3">
    <source>
        <dbReference type="ARBA" id="ARBA00012513"/>
    </source>
</evidence>
<keyword evidence="6" id="KW-0723">Serine/threonine-protein kinase</keyword>
<evidence type="ECO:0000313" key="25">
    <source>
        <dbReference type="Proteomes" id="UP001605036"/>
    </source>
</evidence>
<sequence length="1247" mass="142995">MDTVMDEDFENSRVDVEVVDNSRHEGKPKGKMEDVGDDEVEVVEGRKGRENRESRRKRKEREAAGDMVEVGNAKEERKKRRDEKEKHRSKDFDENERRDHRERKDSRRKKEKESKERKEHRHGSDKRSKDDSRDFDPRDISDRRGRRERRSEKVDSVDVESYTRVVEDFGRGSTVDKAHDKKEEPTSVSQLKSTYVDDEQEEGEILDEDNCPAKEWESGDLGVREESAKPEGFLNDDGRAKRSPIESPRAEKLSSLAEFKEERRETDYEKIDGAANCSQNVLHFMRGIVEAYDSESQASDEKPTSGADTRSENLHYGKEQENSGAGCEGRESGSEKSKPADKSDTKKRPMDLPGQRDSETNDKKYSRTGEMRSRHEGSRRSFLGMDQTDSEVPDEECKNKHSRHSVSPTAEDEQAPARRANDWRRRRSPTPDDRNGSTREGHYSRRRSRSKDIASHTHIERGRSRSLESSIDRDARRKRTHSPEVGRSRARGRSPSREGDKDRRTGADVVDHKKRSRSPDDNYEHLQSRDNYDHLDRSRRSRSRESGRLRGSSRTDSGDRRRRSRSRENLRGRRVGSERDSSRRAESTERRRRSRSRESSHRRIDDREGSRYVESYDRSRGSRSAVVSRSYKGDERDTRRVEGIAYRSSRDDRHYRDNRHFENSKENMYKMDRDREKNGISSHDRVRGQKTLSKDDQPSVKASSVQNATEEEDQEEYQERVALQLAAQEEDDPEKIKEESRRRRQAILEKFRRQQEKTAEEQSASGTGNPDMHDRRASQSSGDAGGGMAVNNESKPSERELALGKGSLQNGALSKPTIDGELGAGSPKSERSADMFSDDIFGESPAGGRRLGKGDGLAMDTSGLTDNWDDAEGYYCFRIGEILDGRYEVASSHGRGVFSTVVRARDLKAGRGEPEEVAIKIIRNNETMFKAGQQELVILKKLAGADPENKRHCVRLLSSFEYRSHLCLVFESLHMNLREILKKFGRNIGINLNAVRAYAKQLFIALKHLKNCGVLHCDIKPDNMLVNEAKNVLKLCDFGSAMFAGENEITPYLVSRFYRAPEIILGLPYDHALDIWSVGCCLYELYTGKMLFPGHTNNDMLRLHMELKGPFPKKMLKKAAFADQHFDQDFNFCAIEEDPVTKKTIKRILANVRPKDMSALVSSSGSGDEDPKLQASFKDLLEKIFILDPDKRLTVARVSTGKQLLLVWRPFVTGRYCQKIKHCSIGCIQVYSSNIGDISTRWWQPFY</sequence>
<evidence type="ECO:0000259" key="23">
    <source>
        <dbReference type="PROSITE" id="PS50011"/>
    </source>
</evidence>
<accession>A0ABD1YTZ5</accession>
<evidence type="ECO:0000256" key="15">
    <source>
        <dbReference type="ARBA" id="ARBA00022990"/>
    </source>
</evidence>
<reference evidence="24 25" key="1">
    <citation type="submission" date="2024-09" db="EMBL/GenBank/DDBJ databases">
        <title>Chromosome-scale assembly of Riccia fluitans.</title>
        <authorList>
            <person name="Paukszto L."/>
            <person name="Sawicki J."/>
            <person name="Karawczyk K."/>
            <person name="Piernik-Szablinska J."/>
            <person name="Szczecinska M."/>
            <person name="Mazdziarz M."/>
        </authorList>
    </citation>
    <scope>NUCLEOTIDE SEQUENCE [LARGE SCALE GENOMIC DNA]</scope>
    <source>
        <strain evidence="24">Rf_01</strain>
        <tissue evidence="24">Aerial parts of the thallus</tissue>
    </source>
</reference>
<feature type="compositionally biased region" description="Basic and acidic residues" evidence="22">
    <location>
        <begin position="415"/>
        <end position="443"/>
    </location>
</feature>
<feature type="region of interest" description="Disordered" evidence="22">
    <location>
        <begin position="293"/>
        <end position="854"/>
    </location>
</feature>
<evidence type="ECO:0000256" key="6">
    <source>
        <dbReference type="ARBA" id="ARBA00022527"/>
    </source>
</evidence>
<feature type="compositionally biased region" description="Basic and acidic residues" evidence="22">
    <location>
        <begin position="72"/>
        <end position="105"/>
    </location>
</feature>
<keyword evidence="12" id="KW-0418">Kinase</keyword>
<keyword evidence="7" id="KW-0597">Phosphoprotein</keyword>
<feature type="compositionally biased region" description="Basic and acidic residues" evidence="22">
    <location>
        <begin position="596"/>
        <end position="620"/>
    </location>
</feature>
<evidence type="ECO:0000256" key="7">
    <source>
        <dbReference type="ARBA" id="ARBA00022553"/>
    </source>
</evidence>
<evidence type="ECO:0000256" key="22">
    <source>
        <dbReference type="SAM" id="MobiDB-lite"/>
    </source>
</evidence>
<keyword evidence="4" id="KW-0158">Chromosome</keyword>
<keyword evidence="15" id="KW-0007">Acetylation</keyword>
<evidence type="ECO:0000256" key="1">
    <source>
        <dbReference type="ARBA" id="ARBA00004123"/>
    </source>
</evidence>
<dbReference type="FunFam" id="1.10.510.10:FF:000078">
    <property type="entry name" value="Serine/threonine-protein kinase PRP4 homolog"/>
    <property type="match status" value="1"/>
</dbReference>
<dbReference type="SUPFAM" id="SSF56112">
    <property type="entry name" value="Protein kinase-like (PK-like)"/>
    <property type="match status" value="1"/>
</dbReference>
<dbReference type="PROSITE" id="PS50011">
    <property type="entry name" value="PROTEIN_KINASE_DOM"/>
    <property type="match status" value="1"/>
</dbReference>
<keyword evidence="13" id="KW-0067">ATP-binding</keyword>
<dbReference type="InterPro" id="IPR011009">
    <property type="entry name" value="Kinase-like_dom_sf"/>
</dbReference>
<comment type="subunit">
    <text evidence="21">Interacts with CLK1 C-terminus. Associates with the U5 snRNP and NCOR1 deacetylase complexes. Identified in the spliceosome C complex.</text>
</comment>
<dbReference type="PANTHER" id="PTHR24058:SF103">
    <property type="entry name" value="SERINE_THREONINE-PROTEIN KINASE PRP4 HOMOLOG"/>
    <property type="match status" value="1"/>
</dbReference>
<feature type="compositionally biased region" description="Basic and acidic residues" evidence="22">
    <location>
        <begin position="566"/>
        <end position="589"/>
    </location>
</feature>
<evidence type="ECO:0000256" key="4">
    <source>
        <dbReference type="ARBA" id="ARBA00022454"/>
    </source>
</evidence>
<dbReference type="CDD" id="cd14135">
    <property type="entry name" value="STKc_PRP4"/>
    <property type="match status" value="1"/>
</dbReference>
<evidence type="ECO:0000256" key="17">
    <source>
        <dbReference type="ARBA" id="ARBA00023242"/>
    </source>
</evidence>
<organism evidence="24 25">
    <name type="scientific">Riccia fluitans</name>
    <dbReference type="NCBI Taxonomy" id="41844"/>
    <lineage>
        <taxon>Eukaryota</taxon>
        <taxon>Viridiplantae</taxon>
        <taxon>Streptophyta</taxon>
        <taxon>Embryophyta</taxon>
        <taxon>Marchantiophyta</taxon>
        <taxon>Marchantiopsida</taxon>
        <taxon>Marchantiidae</taxon>
        <taxon>Marchantiales</taxon>
        <taxon>Ricciaceae</taxon>
        <taxon>Riccia</taxon>
    </lineage>
</organism>
<evidence type="ECO:0000313" key="24">
    <source>
        <dbReference type="EMBL" id="KAL2634241.1"/>
    </source>
</evidence>
<evidence type="ECO:0000256" key="9">
    <source>
        <dbReference type="ARBA" id="ARBA00022679"/>
    </source>
</evidence>
<keyword evidence="5" id="KW-1017">Isopeptide bond</keyword>
<dbReference type="Proteomes" id="UP001605036">
    <property type="component" value="Unassembled WGS sequence"/>
</dbReference>
<feature type="compositionally biased region" description="Basic and acidic residues" evidence="22">
    <location>
        <begin position="43"/>
        <end position="53"/>
    </location>
</feature>
<feature type="compositionally biased region" description="Basic and acidic residues" evidence="22">
    <location>
        <begin position="299"/>
        <end position="321"/>
    </location>
</feature>
<feature type="compositionally biased region" description="Basic and acidic residues" evidence="22">
    <location>
        <begin position="495"/>
        <end position="548"/>
    </location>
</feature>
<dbReference type="InterPro" id="IPR050494">
    <property type="entry name" value="Ser_Thr_dual-spec_kinase"/>
</dbReference>
<feature type="compositionally biased region" description="Basic and acidic residues" evidence="22">
    <location>
        <begin position="450"/>
        <end position="487"/>
    </location>
</feature>
<feature type="compositionally biased region" description="Basic and acidic residues" evidence="22">
    <location>
        <begin position="10"/>
        <end position="34"/>
    </location>
</feature>
<dbReference type="InterPro" id="IPR008271">
    <property type="entry name" value="Ser/Thr_kinase_AS"/>
</dbReference>
<evidence type="ECO:0000256" key="8">
    <source>
        <dbReference type="ARBA" id="ARBA00022664"/>
    </source>
</evidence>
<protein>
    <recommendedName>
        <fullName evidence="19">Serine/threonine-protein kinase PRP4 homolog</fullName>
        <ecNumber evidence="3">2.7.11.1</ecNumber>
    </recommendedName>
    <alternativeName>
        <fullName evidence="20">PRP4 pre-mRNA-processing factor 4 homolog</fullName>
    </alternativeName>
</protein>
<evidence type="ECO:0000256" key="14">
    <source>
        <dbReference type="ARBA" id="ARBA00022843"/>
    </source>
</evidence>
<gene>
    <name evidence="24" type="ORF">R1flu_005720</name>
</gene>
<feature type="compositionally biased region" description="Basic and acidic residues" evidence="22">
    <location>
        <begin position="328"/>
        <end position="379"/>
    </location>
</feature>
<dbReference type="GO" id="GO:0006397">
    <property type="term" value="P:mRNA processing"/>
    <property type="evidence" value="ECO:0007669"/>
    <property type="project" value="UniProtKB-KW"/>
</dbReference>
<evidence type="ECO:0000256" key="20">
    <source>
        <dbReference type="ARBA" id="ARBA00031858"/>
    </source>
</evidence>
<evidence type="ECO:0000256" key="13">
    <source>
        <dbReference type="ARBA" id="ARBA00022840"/>
    </source>
</evidence>
<keyword evidence="8" id="KW-0507">mRNA processing</keyword>
<dbReference type="GO" id="GO:0004674">
    <property type="term" value="F:protein serine/threonine kinase activity"/>
    <property type="evidence" value="ECO:0007669"/>
    <property type="project" value="UniProtKB-KW"/>
</dbReference>
<keyword evidence="25" id="KW-1185">Reference proteome</keyword>
<dbReference type="InterPro" id="IPR044092">
    <property type="entry name" value="STKc_PRP4"/>
</dbReference>
<dbReference type="GO" id="GO:0005694">
    <property type="term" value="C:chromosome"/>
    <property type="evidence" value="ECO:0007669"/>
    <property type="project" value="UniProtKB-SubCell"/>
</dbReference>
<feature type="compositionally biased region" description="Basic and acidic residues" evidence="22">
    <location>
        <begin position="165"/>
        <end position="185"/>
    </location>
</feature>
<proteinExistence type="inferred from homology"/>
<evidence type="ECO:0000256" key="18">
    <source>
        <dbReference type="ARBA" id="ARBA00023596"/>
    </source>
</evidence>
<evidence type="ECO:0000256" key="2">
    <source>
        <dbReference type="ARBA" id="ARBA00004286"/>
    </source>
</evidence>
<dbReference type="Pfam" id="PF00069">
    <property type="entry name" value="Pkinase"/>
    <property type="match status" value="1"/>
</dbReference>
<comment type="subcellular location">
    <subcellularLocation>
        <location evidence="2">Chromosome</location>
    </subcellularLocation>
    <subcellularLocation>
        <location evidence="1">Nucleus</location>
    </subcellularLocation>
</comment>
<feature type="compositionally biased region" description="Basic and acidic residues" evidence="22">
    <location>
        <begin position="211"/>
        <end position="229"/>
    </location>
</feature>
<dbReference type="GO" id="GO:0005681">
    <property type="term" value="C:spliceosomal complex"/>
    <property type="evidence" value="ECO:0007669"/>
    <property type="project" value="UniProtKB-KW"/>
</dbReference>
<name>A0ABD1YTZ5_9MARC</name>
<dbReference type="SMART" id="SM00220">
    <property type="entry name" value="S_TKc"/>
    <property type="match status" value="1"/>
</dbReference>
<feature type="compositionally biased region" description="Basic and acidic residues" evidence="22">
    <location>
        <begin position="236"/>
        <end position="272"/>
    </location>
</feature>
<comment type="caution">
    <text evidence="24">The sequence shown here is derived from an EMBL/GenBank/DDBJ whole genome shotgun (WGS) entry which is preliminary data.</text>
</comment>
<feature type="compositionally biased region" description="Basic and acidic residues" evidence="22">
    <location>
        <begin position="631"/>
        <end position="698"/>
    </location>
</feature>
<feature type="compositionally biased region" description="Basic and acidic residues" evidence="22">
    <location>
        <begin position="734"/>
        <end position="760"/>
    </location>
</feature>
<dbReference type="PANTHER" id="PTHR24058">
    <property type="entry name" value="DUAL SPECIFICITY PROTEIN KINASE"/>
    <property type="match status" value="1"/>
</dbReference>
<dbReference type="InterPro" id="IPR000719">
    <property type="entry name" value="Prot_kinase_dom"/>
</dbReference>
<keyword evidence="17" id="KW-0539">Nucleus</keyword>
<evidence type="ECO:0000256" key="5">
    <source>
        <dbReference type="ARBA" id="ARBA00022499"/>
    </source>
</evidence>
<feature type="compositionally biased region" description="Basic and acidic residues" evidence="22">
    <location>
        <begin position="125"/>
        <end position="156"/>
    </location>
</feature>
<dbReference type="EC" id="2.7.11.1" evidence="3"/>